<evidence type="ECO:0000256" key="3">
    <source>
        <dbReference type="SAM" id="MobiDB-lite"/>
    </source>
</evidence>
<protein>
    <recommendedName>
        <fullName evidence="6">Kelch repeat-containing protein</fullName>
    </recommendedName>
</protein>
<evidence type="ECO:0000256" key="2">
    <source>
        <dbReference type="ARBA" id="ARBA00022737"/>
    </source>
</evidence>
<dbReference type="Gene3D" id="2.120.10.80">
    <property type="entry name" value="Kelch-type beta propeller"/>
    <property type="match status" value="2"/>
</dbReference>
<evidence type="ECO:0008006" key="6">
    <source>
        <dbReference type="Google" id="ProtNLM"/>
    </source>
</evidence>
<evidence type="ECO:0000256" key="1">
    <source>
        <dbReference type="ARBA" id="ARBA00022441"/>
    </source>
</evidence>
<proteinExistence type="predicted"/>
<keyword evidence="1" id="KW-0880">Kelch repeat</keyword>
<organism evidence="4 5">
    <name type="scientific">Euplotes crassus</name>
    <dbReference type="NCBI Taxonomy" id="5936"/>
    <lineage>
        <taxon>Eukaryota</taxon>
        <taxon>Sar</taxon>
        <taxon>Alveolata</taxon>
        <taxon>Ciliophora</taxon>
        <taxon>Intramacronucleata</taxon>
        <taxon>Spirotrichea</taxon>
        <taxon>Hypotrichia</taxon>
        <taxon>Euplotida</taxon>
        <taxon>Euplotidae</taxon>
        <taxon>Moneuplotes</taxon>
    </lineage>
</organism>
<keyword evidence="2" id="KW-0677">Repeat</keyword>
<accession>A0AAD1XZS5</accession>
<feature type="region of interest" description="Disordered" evidence="3">
    <location>
        <begin position="1"/>
        <end position="22"/>
    </location>
</feature>
<sequence>MNKRIGQMPDKEVSLEGKSEMDSLAPSLSSIVVSKSKFLAKDKKDDVKIHLSCSEAMRQTQYNKLVTSVNKFDTQRIRKAIKEGKIRNLLRNEKDNPALMKTIKQGSLEKNKNVIRHIDSPDDSKILKARQKNKEIVSKTVLGETKFVPKFVKPVINMSMPDRSVEMRGDDSLTPFEMRILKEKLTVSSGKTKKKRSLPRAKIASSFDNMQFKGIMQGNKKLSPRLEEFLTNKKAHISRLMNESELKMNEISEHPDRKEARLKERSFENIKPSQSLKVFTINQSQGSLNRINYNEELPKKDMETYHFKIDLKNENVMFKRELQSMEEEKSMEEIKTMRASGSQKFLSRVREENQRNLNTNKKHNFPAIRMASSLNNSILGKANEFELEDSKLFWKNRPKNKKGCIIKPGHCNSSVISPETFVHKFMNYLRIDFPKGYWDDRTTLRKYHEIIDAAINPLEEVLDKRQLLFDCKRLLKTVTSPVFTGDCTRELNLIDFTLVNDLLEQQKTKGIDYTKKFCKQELDLIKEYDEIKKQVHYKNIHRAFWKPLKDASGVIPPTLEGATMGFQDDKLYLYGGFGTNVYNEIRCFDIHKNIWTTISPNNEIYDIPFERFGHTMVTYKNFFFIFGGAGKYNKNANMRVSYKDLVIYDICQKKWMANFDKSRASAIKPDQRMYHASALFGHIMFIQGGINTEDKSCYGDMYLYNCEELKWVELFKPSVFTDSKIGKRCMHTMTTVVSKESKMRYTSTIWKKYAKDNPKYLSSNHWGIYLFGGFVEGRGQTNDLFLIKPKHRVYKKNEDVELNVEITQLQPDGNPPVLRILHSAAHLSEKYLIIYGGKSDIVFQKIKNLALNDICLYDIPNNKWDILVTYGFHPTSRWSHCTTALSDDRMVVFGGSNLESYCSSTLHVLNFSNSKLNKFLKKFEIGNKQLKVKTQQVLKEK</sequence>
<dbReference type="InterPro" id="IPR015915">
    <property type="entry name" value="Kelch-typ_b-propeller"/>
</dbReference>
<dbReference type="PANTHER" id="PTHR46093">
    <property type="entry name" value="ACYL-COA-BINDING DOMAIN-CONTAINING PROTEIN 5"/>
    <property type="match status" value="1"/>
</dbReference>
<dbReference type="AlphaFoldDB" id="A0AAD1XZS5"/>
<dbReference type="Pfam" id="PF24681">
    <property type="entry name" value="Kelch_KLHDC2_KLHL20_DRC7"/>
    <property type="match status" value="2"/>
</dbReference>
<evidence type="ECO:0000313" key="5">
    <source>
        <dbReference type="Proteomes" id="UP001295684"/>
    </source>
</evidence>
<name>A0AAD1XZS5_EUPCR</name>
<evidence type="ECO:0000313" key="4">
    <source>
        <dbReference type="EMBL" id="CAI2382122.1"/>
    </source>
</evidence>
<dbReference type="Proteomes" id="UP001295684">
    <property type="component" value="Unassembled WGS sequence"/>
</dbReference>
<dbReference type="SUPFAM" id="SSF50965">
    <property type="entry name" value="Galactose oxidase, central domain"/>
    <property type="match status" value="1"/>
</dbReference>
<gene>
    <name evidence="4" type="ORF">ECRASSUSDP1_LOCUS23590</name>
</gene>
<dbReference type="PANTHER" id="PTHR46093:SF18">
    <property type="entry name" value="FIBRONECTIN TYPE-III DOMAIN-CONTAINING PROTEIN"/>
    <property type="match status" value="1"/>
</dbReference>
<reference evidence="4" key="1">
    <citation type="submission" date="2023-07" db="EMBL/GenBank/DDBJ databases">
        <authorList>
            <consortium name="AG Swart"/>
            <person name="Singh M."/>
            <person name="Singh A."/>
            <person name="Seah K."/>
            <person name="Emmerich C."/>
        </authorList>
    </citation>
    <scope>NUCLEOTIDE SEQUENCE</scope>
    <source>
        <strain evidence="4">DP1</strain>
    </source>
</reference>
<dbReference type="InterPro" id="IPR011043">
    <property type="entry name" value="Gal_Oxase/kelch_b-propeller"/>
</dbReference>
<comment type="caution">
    <text evidence="4">The sequence shown here is derived from an EMBL/GenBank/DDBJ whole genome shotgun (WGS) entry which is preliminary data.</text>
</comment>
<feature type="compositionally biased region" description="Basic and acidic residues" evidence="3">
    <location>
        <begin position="9"/>
        <end position="21"/>
    </location>
</feature>
<dbReference type="SUPFAM" id="SSF117281">
    <property type="entry name" value="Kelch motif"/>
    <property type="match status" value="1"/>
</dbReference>
<keyword evidence="5" id="KW-1185">Reference proteome</keyword>
<dbReference type="EMBL" id="CAMPGE010024272">
    <property type="protein sequence ID" value="CAI2382122.1"/>
    <property type="molecule type" value="Genomic_DNA"/>
</dbReference>